<feature type="transmembrane region" description="Helical" evidence="5">
    <location>
        <begin position="74"/>
        <end position="93"/>
    </location>
</feature>
<feature type="transmembrane region" description="Helical" evidence="5">
    <location>
        <begin position="32"/>
        <end position="53"/>
    </location>
</feature>
<dbReference type="InterPro" id="IPR052527">
    <property type="entry name" value="Metal_cation-efflux_comp"/>
</dbReference>
<dbReference type="Proteomes" id="UP001298593">
    <property type="component" value="Unassembled WGS sequence"/>
</dbReference>
<sequence>MKTMGKGLLSATLGLIAFGLLLFVPAGTLHYWQAWVFIAVFALSTWIPSMYLIRTNPAALDRRMRFGPTAETRPLQRIVIAVIFVCFPAMFVVSVLDHRLGWSAVPTPVCLLGDALVAVGLTLAMVVVIQNGYAAANVTVEAGQTLVSTGLYGLVRHPMYTGNVILMVGVPLALGSYWGLVFVLPGLIVLILRIHDEEQLLTQELSGYRDYTTRVRYRLLPYVW</sequence>
<dbReference type="EMBL" id="JAYJJU010000005">
    <property type="protein sequence ID" value="MEB3031351.1"/>
    <property type="molecule type" value="Genomic_DNA"/>
</dbReference>
<evidence type="ECO:0000256" key="4">
    <source>
        <dbReference type="ARBA" id="ARBA00023136"/>
    </source>
</evidence>
<dbReference type="Gene3D" id="1.20.120.1630">
    <property type="match status" value="1"/>
</dbReference>
<evidence type="ECO:0000313" key="6">
    <source>
        <dbReference type="EMBL" id="MEB3031351.1"/>
    </source>
</evidence>
<dbReference type="GO" id="GO:0032259">
    <property type="term" value="P:methylation"/>
    <property type="evidence" value="ECO:0007669"/>
    <property type="project" value="UniProtKB-KW"/>
</dbReference>
<evidence type="ECO:0000256" key="5">
    <source>
        <dbReference type="SAM" id="Phobius"/>
    </source>
</evidence>
<feature type="transmembrane region" description="Helical" evidence="5">
    <location>
        <begin position="175"/>
        <end position="194"/>
    </location>
</feature>
<keyword evidence="7" id="KW-1185">Reference proteome</keyword>
<keyword evidence="4 5" id="KW-0472">Membrane</keyword>
<proteinExistence type="predicted"/>
<keyword evidence="2 5" id="KW-0812">Transmembrane</keyword>
<dbReference type="PANTHER" id="PTHR43847">
    <property type="entry name" value="BLL3993 PROTEIN"/>
    <property type="match status" value="1"/>
</dbReference>
<reference evidence="6 7" key="1">
    <citation type="submission" date="2023-12" db="EMBL/GenBank/DDBJ databases">
        <title>Description of new species of Mycobacterium terrae complex isolated from sewage at the Sao Paulo Zoological Park Foundation in Brazil.</title>
        <authorList>
            <person name="Romagnoli C.L."/>
            <person name="Conceicao E.C."/>
            <person name="Machado E."/>
            <person name="Barreto L.B.P.F."/>
            <person name="Sharma A."/>
            <person name="Silva N.M."/>
            <person name="Marques L.E."/>
            <person name="Juliana M.A."/>
            <person name="Lourenco M.C.S."/>
            <person name="Digiampietri L.A."/>
            <person name="Suffys P.N."/>
            <person name="Viana-Niero C."/>
        </authorList>
    </citation>
    <scope>NUCLEOTIDE SEQUENCE [LARGE SCALE GENOMIC DNA]</scope>
    <source>
        <strain evidence="6 7">MYC340</strain>
    </source>
</reference>
<evidence type="ECO:0000313" key="7">
    <source>
        <dbReference type="Proteomes" id="UP001298593"/>
    </source>
</evidence>
<feature type="transmembrane region" description="Helical" evidence="5">
    <location>
        <begin position="105"/>
        <end position="128"/>
    </location>
</feature>
<dbReference type="GO" id="GO:0004671">
    <property type="term" value="F:protein C-terminal S-isoprenylcysteine carboxyl O-methyltransferase activity"/>
    <property type="evidence" value="ECO:0007669"/>
    <property type="project" value="UniProtKB-EC"/>
</dbReference>
<dbReference type="EC" id="2.1.1.100" evidence="6"/>
<comment type="caution">
    <text evidence="6">The sequence shown here is derived from an EMBL/GenBank/DDBJ whole genome shotgun (WGS) entry which is preliminary data.</text>
</comment>
<accession>A0ABU5XTP2</accession>
<dbReference type="InterPro" id="IPR007318">
    <property type="entry name" value="Phopholipid_MeTrfase"/>
</dbReference>
<dbReference type="PANTHER" id="PTHR43847:SF1">
    <property type="entry name" value="BLL3993 PROTEIN"/>
    <property type="match status" value="1"/>
</dbReference>
<dbReference type="EC" id="2.1.1.334" evidence="6"/>
<evidence type="ECO:0000256" key="1">
    <source>
        <dbReference type="ARBA" id="ARBA00004127"/>
    </source>
</evidence>
<feature type="transmembrane region" description="Helical" evidence="5">
    <location>
        <begin position="7"/>
        <end position="26"/>
    </location>
</feature>
<keyword evidence="6" id="KW-0489">Methyltransferase</keyword>
<dbReference type="RefSeq" id="WP_224975826.1">
    <property type="nucleotide sequence ID" value="NZ_JAYJJU010000005.1"/>
</dbReference>
<evidence type="ECO:0000256" key="3">
    <source>
        <dbReference type="ARBA" id="ARBA00022989"/>
    </source>
</evidence>
<gene>
    <name evidence="6" type="ORF">KV113_07235</name>
</gene>
<name>A0ABU5XTP2_9MYCO</name>
<evidence type="ECO:0000256" key="2">
    <source>
        <dbReference type="ARBA" id="ARBA00022692"/>
    </source>
</evidence>
<comment type="subcellular location">
    <subcellularLocation>
        <location evidence="1">Endomembrane system</location>
        <topology evidence="1">Multi-pass membrane protein</topology>
    </subcellularLocation>
</comment>
<dbReference type="Pfam" id="PF04191">
    <property type="entry name" value="PEMT"/>
    <property type="match status" value="1"/>
</dbReference>
<feature type="transmembrane region" description="Helical" evidence="5">
    <location>
        <begin position="135"/>
        <end position="155"/>
    </location>
</feature>
<keyword evidence="3 5" id="KW-1133">Transmembrane helix</keyword>
<protein>
    <submittedName>
        <fullName evidence="6">Isoprenylcysteine carboxylmethyltransferase family protein</fullName>
        <ecNumber evidence="6">2.1.1.100</ecNumber>
        <ecNumber evidence="6">2.1.1.334</ecNumber>
    </submittedName>
</protein>
<keyword evidence="6" id="KW-0808">Transferase</keyword>
<organism evidence="6 7">
    <name type="scientific">[Mycobacterium] nativiensis</name>
    <dbReference type="NCBI Taxonomy" id="2855503"/>
    <lineage>
        <taxon>Bacteria</taxon>
        <taxon>Bacillati</taxon>
        <taxon>Actinomycetota</taxon>
        <taxon>Actinomycetes</taxon>
        <taxon>Mycobacteriales</taxon>
        <taxon>Mycobacteriaceae</taxon>
        <taxon>Mycolicibacter</taxon>
    </lineage>
</organism>